<dbReference type="RefSeq" id="WP_290113835.1">
    <property type="nucleotide sequence ID" value="NZ_JAUEPL010000035.1"/>
</dbReference>
<feature type="region of interest" description="Disordered" evidence="1">
    <location>
        <begin position="169"/>
        <end position="201"/>
    </location>
</feature>
<dbReference type="Proteomes" id="UP001174050">
    <property type="component" value="Unassembled WGS sequence"/>
</dbReference>
<feature type="compositionally biased region" description="Polar residues" evidence="1">
    <location>
        <begin position="169"/>
        <end position="182"/>
    </location>
</feature>
<evidence type="ECO:0000313" key="3">
    <source>
        <dbReference type="Proteomes" id="UP001174050"/>
    </source>
</evidence>
<comment type="caution">
    <text evidence="2">The sequence shown here is derived from an EMBL/GenBank/DDBJ whole genome shotgun (WGS) entry which is preliminary data.</text>
</comment>
<name>A0ABT7ZBF2_9ACTN</name>
<evidence type="ECO:0000313" key="2">
    <source>
        <dbReference type="EMBL" id="MDN3296577.1"/>
    </source>
</evidence>
<keyword evidence="3" id="KW-1185">Reference proteome</keyword>
<organism evidence="2 3">
    <name type="scientific">Streptomyces ficellus</name>
    <dbReference type="NCBI Taxonomy" id="1977088"/>
    <lineage>
        <taxon>Bacteria</taxon>
        <taxon>Bacillati</taxon>
        <taxon>Actinomycetota</taxon>
        <taxon>Actinomycetes</taxon>
        <taxon>Kitasatosporales</taxon>
        <taxon>Streptomycetaceae</taxon>
        <taxon>Streptomyces</taxon>
    </lineage>
</organism>
<reference evidence="2" key="1">
    <citation type="submission" date="2023-06" db="EMBL/GenBank/DDBJ databases">
        <title>WGS-Sequencing of Streptomyces ficellus isolate 21 collected from sand in Gara Djebilet Iron Mine in Algeria.</title>
        <authorList>
            <person name="Zegers G.P."/>
            <person name="Gomez A."/>
            <person name="Gueddou A."/>
            <person name="Zahara A.F."/>
            <person name="Worth M."/>
            <person name="Sevigny J.L."/>
            <person name="Tisa L."/>
        </authorList>
    </citation>
    <scope>NUCLEOTIDE SEQUENCE</scope>
    <source>
        <strain evidence="2">AS11</strain>
    </source>
</reference>
<sequence length="356" mass="38443">MGAGDTTPEQRLERLRALLRGTRTDSRAARLLAAGDRGYVLFGAALHAADRLRQQQTATDLEGRLLAVLRAALGDEEIRDWGREYREAVTDLGTLRVVPQAITSRPTSSGYSLANLNADFAPIAQEHMAQPNAAIVSRELIATGAEVDSPAFQQGTRQYGLGVTVFQHTAPTPTSAHSTDTGESGGDGPSEPVQEAPEERASAQFRARLELESFQVVREVGDGLSGRDELYWTASATSDKVTASAYFSDEFGAVQEGQTRHFPTAGRGRTILDGQASTGLVVHITVWEADHSTSAWFDNLVHACNELSKWLFDNNTPVRRCGYAHAPCMAPVRQTGVSSCCSSPIPDLSVRLRPHA</sequence>
<accession>A0ABT7ZBF2</accession>
<protein>
    <submittedName>
        <fullName evidence="2">Uncharacterized protein</fullName>
    </submittedName>
</protein>
<dbReference type="EMBL" id="JAUEPL010000035">
    <property type="protein sequence ID" value="MDN3296577.1"/>
    <property type="molecule type" value="Genomic_DNA"/>
</dbReference>
<gene>
    <name evidence="2" type="ORF">QWM81_21500</name>
</gene>
<proteinExistence type="predicted"/>
<evidence type="ECO:0000256" key="1">
    <source>
        <dbReference type="SAM" id="MobiDB-lite"/>
    </source>
</evidence>